<keyword evidence="6" id="KW-0508">mRNA splicing</keyword>
<sequence length="440" mass="50894">MGGGDLNMKKSWHPVLLVNQERVWKAEKQANEEKKKLAQLRKEQEEERQLAELQRMQEASTGRKRVEKLDWMYSAPSNEGNALGGARIGEREMEDYLLGKRRVDEVLAQGDKNVGSLHKEFIAVQNANSARDTASKIREDPLLAIKRQEQAALAAMANRPDIRRQLKALKKEAGESKEERRARKKAEKAARHESKRHRYRDSRSPKSEYTDEDDKRRVRDYRDRDEKKYRARSRSSSPRRDKVREEGSQRYRDQDRRYRDESPGRRVRNLSIGDRDSRNRSERDERRDSGDRSRDRHSNGHSRDDRIPPPRQYPTTSDSREVKPHPSRPSAMDLAERPTSSRPSAQPPASNGNGNSNHLDEMRAARLAAMSQSATELYAQRTKTLSSMAQVEKEELAREERMRTKYGQEHVAAGFFKQKSEMGLGENLARRAGKGLQRDI</sequence>
<comment type="similarity">
    <text evidence="2">Belongs to the CWC25 family.</text>
</comment>
<dbReference type="EMBL" id="MCFC01000015">
    <property type="protein sequence ID" value="ORY31354.1"/>
    <property type="molecule type" value="Genomic_DNA"/>
</dbReference>
<evidence type="ECO:0000256" key="4">
    <source>
        <dbReference type="ARBA" id="ARBA00022728"/>
    </source>
</evidence>
<organism evidence="11 12">
    <name type="scientific">Naematelia encephala</name>
    <dbReference type="NCBI Taxonomy" id="71784"/>
    <lineage>
        <taxon>Eukaryota</taxon>
        <taxon>Fungi</taxon>
        <taxon>Dikarya</taxon>
        <taxon>Basidiomycota</taxon>
        <taxon>Agaricomycotina</taxon>
        <taxon>Tremellomycetes</taxon>
        <taxon>Tremellales</taxon>
        <taxon>Naemateliaceae</taxon>
        <taxon>Naematelia</taxon>
    </lineage>
</organism>
<keyword evidence="3" id="KW-0507">mRNA processing</keyword>
<feature type="compositionally biased region" description="Basic and acidic residues" evidence="9">
    <location>
        <begin position="160"/>
        <end position="192"/>
    </location>
</feature>
<evidence type="ECO:0000259" key="10">
    <source>
        <dbReference type="SMART" id="SM01083"/>
    </source>
</evidence>
<accession>A0A1Y2B9B7</accession>
<keyword evidence="5 8" id="KW-0175">Coiled coil</keyword>
<evidence type="ECO:0000256" key="8">
    <source>
        <dbReference type="SAM" id="Coils"/>
    </source>
</evidence>
<evidence type="ECO:0000313" key="12">
    <source>
        <dbReference type="Proteomes" id="UP000193986"/>
    </source>
</evidence>
<dbReference type="FunCoup" id="A0A1Y2B9B7">
    <property type="interactions" value="240"/>
</dbReference>
<feature type="compositionally biased region" description="Basic and acidic residues" evidence="9">
    <location>
        <begin position="273"/>
        <end position="308"/>
    </location>
</feature>
<comment type="caution">
    <text evidence="11">The sequence shown here is derived from an EMBL/GenBank/DDBJ whole genome shotgun (WGS) entry which is preliminary data.</text>
</comment>
<evidence type="ECO:0000256" key="3">
    <source>
        <dbReference type="ARBA" id="ARBA00022664"/>
    </source>
</evidence>
<protein>
    <submittedName>
        <fullName evidence="11">Pre-mRNA splicing factor-domain-containing protein</fullName>
    </submittedName>
</protein>
<evidence type="ECO:0000313" key="11">
    <source>
        <dbReference type="EMBL" id="ORY31354.1"/>
    </source>
</evidence>
<dbReference type="InterPro" id="IPR019339">
    <property type="entry name" value="CIR_N_dom"/>
</dbReference>
<feature type="coiled-coil region" evidence="8">
    <location>
        <begin position="23"/>
        <end position="57"/>
    </location>
</feature>
<evidence type="ECO:0000256" key="7">
    <source>
        <dbReference type="ARBA" id="ARBA00023242"/>
    </source>
</evidence>
<gene>
    <name evidence="11" type="ORF">BCR39DRAFT_479985</name>
</gene>
<proteinExistence type="inferred from homology"/>
<evidence type="ECO:0000256" key="1">
    <source>
        <dbReference type="ARBA" id="ARBA00004123"/>
    </source>
</evidence>
<evidence type="ECO:0000256" key="5">
    <source>
        <dbReference type="ARBA" id="ARBA00023054"/>
    </source>
</evidence>
<dbReference type="InParanoid" id="A0A1Y2B9B7"/>
<keyword evidence="4" id="KW-0747">Spliceosome</keyword>
<dbReference type="Pfam" id="PF12542">
    <property type="entry name" value="CWC25"/>
    <property type="match status" value="1"/>
</dbReference>
<feature type="compositionally biased region" description="Polar residues" evidence="9">
    <location>
        <begin position="338"/>
        <end position="357"/>
    </location>
</feature>
<feature type="domain" description="CBF1-interacting co-repressor CIR N-terminal" evidence="10">
    <location>
        <begin position="11"/>
        <end position="47"/>
    </location>
</feature>
<dbReference type="GO" id="GO:0000398">
    <property type="term" value="P:mRNA splicing, via spliceosome"/>
    <property type="evidence" value="ECO:0007669"/>
    <property type="project" value="TreeGrafter"/>
</dbReference>
<dbReference type="GO" id="GO:0005684">
    <property type="term" value="C:U2-type spliceosomal complex"/>
    <property type="evidence" value="ECO:0007669"/>
    <property type="project" value="TreeGrafter"/>
</dbReference>
<dbReference type="STRING" id="71784.A0A1Y2B9B7"/>
<dbReference type="PANTHER" id="PTHR16196">
    <property type="entry name" value="CELL CYCLE CONTROL PROTEIN CWF25"/>
    <property type="match status" value="1"/>
</dbReference>
<evidence type="ECO:0000256" key="2">
    <source>
        <dbReference type="ARBA" id="ARBA00006695"/>
    </source>
</evidence>
<keyword evidence="12" id="KW-1185">Reference proteome</keyword>
<dbReference type="AlphaFoldDB" id="A0A1Y2B9B7"/>
<comment type="subcellular location">
    <subcellularLocation>
        <location evidence="1">Nucleus</location>
    </subcellularLocation>
</comment>
<dbReference type="PANTHER" id="PTHR16196:SF0">
    <property type="entry name" value="PRE-MRNA-SPLICING FACTOR CWC25 HOMOLOG"/>
    <property type="match status" value="1"/>
</dbReference>
<dbReference type="SMART" id="SM01083">
    <property type="entry name" value="Cir_N"/>
    <property type="match status" value="1"/>
</dbReference>
<keyword evidence="7" id="KW-0539">Nucleus</keyword>
<dbReference type="OrthoDB" id="21123at2759"/>
<dbReference type="Proteomes" id="UP000193986">
    <property type="component" value="Unassembled WGS sequence"/>
</dbReference>
<evidence type="ECO:0000256" key="9">
    <source>
        <dbReference type="SAM" id="MobiDB-lite"/>
    </source>
</evidence>
<dbReference type="InterPro" id="IPR051376">
    <property type="entry name" value="CWC25_splicing_factor"/>
</dbReference>
<feature type="compositionally biased region" description="Basic and acidic residues" evidence="9">
    <location>
        <begin position="238"/>
        <end position="264"/>
    </location>
</feature>
<reference evidence="11 12" key="1">
    <citation type="submission" date="2016-07" db="EMBL/GenBank/DDBJ databases">
        <title>Pervasive Adenine N6-methylation of Active Genes in Fungi.</title>
        <authorList>
            <consortium name="DOE Joint Genome Institute"/>
            <person name="Mondo S.J."/>
            <person name="Dannebaum R.O."/>
            <person name="Kuo R.C."/>
            <person name="Labutti K."/>
            <person name="Haridas S."/>
            <person name="Kuo A."/>
            <person name="Salamov A."/>
            <person name="Ahrendt S.R."/>
            <person name="Lipzen A."/>
            <person name="Sullivan W."/>
            <person name="Andreopoulos W.B."/>
            <person name="Clum A."/>
            <person name="Lindquist E."/>
            <person name="Daum C."/>
            <person name="Ramamoorthy G.K."/>
            <person name="Gryganskyi A."/>
            <person name="Culley D."/>
            <person name="Magnuson J.K."/>
            <person name="James T.Y."/>
            <person name="O'Malley M.A."/>
            <person name="Stajich J.E."/>
            <person name="Spatafora J.W."/>
            <person name="Visel A."/>
            <person name="Grigoriev I.V."/>
        </authorList>
    </citation>
    <scope>NUCLEOTIDE SEQUENCE [LARGE SCALE GENOMIC DNA]</scope>
    <source>
        <strain evidence="11 12">68-887.2</strain>
    </source>
</reference>
<evidence type="ECO:0000256" key="6">
    <source>
        <dbReference type="ARBA" id="ARBA00023187"/>
    </source>
</evidence>
<feature type="region of interest" description="Disordered" evidence="9">
    <location>
        <begin position="156"/>
        <end position="364"/>
    </location>
</feature>
<name>A0A1Y2B9B7_9TREE</name>
<dbReference type="Pfam" id="PF10197">
    <property type="entry name" value="Cir_N"/>
    <property type="match status" value="1"/>
</dbReference>
<dbReference type="InterPro" id="IPR022209">
    <property type="entry name" value="CWC25"/>
</dbReference>
<feature type="compositionally biased region" description="Basic and acidic residues" evidence="9">
    <location>
        <begin position="201"/>
        <end position="228"/>
    </location>
</feature>